<evidence type="ECO:0000256" key="9">
    <source>
        <dbReference type="ARBA" id="ARBA00066480"/>
    </source>
</evidence>
<comment type="subunit">
    <text evidence="3">Homodimer.</text>
</comment>
<dbReference type="PANTHER" id="PTHR11839:SF15">
    <property type="entry name" value="URIDINE DIPHOSPHATE GLUCOSE PYROPHOSPHATASE NUDT14"/>
    <property type="match status" value="1"/>
</dbReference>
<comment type="subcellular location">
    <subcellularLocation>
        <location evidence="2">Cytoplasm</location>
    </subcellularLocation>
</comment>
<evidence type="ECO:0000256" key="2">
    <source>
        <dbReference type="ARBA" id="ARBA00004496"/>
    </source>
</evidence>
<dbReference type="NCBIfam" id="TIGR00052">
    <property type="entry name" value="nudix-type nucleoside diphosphatase, YffH/AdpP family"/>
    <property type="match status" value="1"/>
</dbReference>
<evidence type="ECO:0000256" key="5">
    <source>
        <dbReference type="ARBA" id="ARBA00022801"/>
    </source>
</evidence>
<dbReference type="InterPro" id="IPR004385">
    <property type="entry name" value="NDP_pyrophosphatase"/>
</dbReference>
<evidence type="ECO:0000256" key="1">
    <source>
        <dbReference type="ARBA" id="ARBA00001946"/>
    </source>
</evidence>
<evidence type="ECO:0000256" key="10">
    <source>
        <dbReference type="ARBA" id="ARBA00071467"/>
    </source>
</evidence>
<evidence type="ECO:0000256" key="6">
    <source>
        <dbReference type="ARBA" id="ARBA00022842"/>
    </source>
</evidence>
<comment type="cofactor">
    <cofactor evidence="1">
        <name>Mg(2+)</name>
        <dbReference type="ChEBI" id="CHEBI:18420"/>
    </cofactor>
</comment>
<dbReference type="PANTHER" id="PTHR11839">
    <property type="entry name" value="UDP/ADP-SUGAR PYROPHOSPHATASE"/>
    <property type="match status" value="1"/>
</dbReference>
<reference evidence="13" key="1">
    <citation type="submission" date="2020-01" db="EMBL/GenBank/DDBJ databases">
        <title>Draft genome sequence of the Termite Coptotermes fromosanus.</title>
        <authorList>
            <person name="Itakura S."/>
            <person name="Yosikawa Y."/>
            <person name="Umezawa K."/>
        </authorList>
    </citation>
    <scope>NUCLEOTIDE SEQUENCE [LARGE SCALE GENOMIC DNA]</scope>
</reference>
<dbReference type="FunCoup" id="A0A6L2PCP8">
    <property type="interactions" value="331"/>
</dbReference>
<dbReference type="Gene3D" id="3.90.79.10">
    <property type="entry name" value="Nucleoside Triphosphate Pyrophosphohydrolase"/>
    <property type="match status" value="1"/>
</dbReference>
<keyword evidence="4" id="KW-0963">Cytoplasm</keyword>
<keyword evidence="6" id="KW-0460">Magnesium</keyword>
<sequence>MILIPHKALFVKQSYPSMLIIIASANFVMCSVRQVWYHSLREHTACLLACDHKGPRNTHVDNILDHVSVVIYNTTRKVLVFVKQFRPAVYFASIPECDREMKIDTSKYPPETGITLELCAGIVDKDLPLEKVAKIEVLEECGYDVPVSNLERIISYRSGIGVCGDNQTIFYAEVTDNMKIGTGGGNAEEGEFIEVVEMTVPEAKKYMDKGTVLSPGGLIFALLWFFQNKCAF</sequence>
<accession>A0A6L2PCP8</accession>
<keyword evidence="13" id="KW-1185">Reference proteome</keyword>
<protein>
    <recommendedName>
        <fullName evidence="10">Uridine diphosphate glucose pyrophosphatase NUDT14</fullName>
        <ecNumber evidence="9">3.6.1.45</ecNumber>
    </recommendedName>
    <alternativeName>
        <fullName evidence="11">Nucleoside diphosphate-linked moiety X motif 14</fullName>
    </alternativeName>
</protein>
<proteinExistence type="predicted"/>
<comment type="catalytic activity">
    <reaction evidence="7">
        <text>UDP-sugar + H2O = UMP + alpha-D-aldose 1-phosphate.</text>
        <dbReference type="EC" id="3.6.1.45"/>
    </reaction>
</comment>
<dbReference type="SUPFAM" id="SSF55811">
    <property type="entry name" value="Nudix"/>
    <property type="match status" value="1"/>
</dbReference>
<dbReference type="GO" id="GO:0046872">
    <property type="term" value="F:metal ion binding"/>
    <property type="evidence" value="ECO:0007669"/>
    <property type="project" value="InterPro"/>
</dbReference>
<dbReference type="OrthoDB" id="10249920at2759"/>
<comment type="caution">
    <text evidence="12">The sequence shown here is derived from an EMBL/GenBank/DDBJ whole genome shotgun (WGS) entry which is preliminary data.</text>
</comment>
<gene>
    <name evidence="12" type="ORF">Cfor_05013</name>
</gene>
<dbReference type="InParanoid" id="A0A6L2PCP8"/>
<dbReference type="Proteomes" id="UP000502823">
    <property type="component" value="Unassembled WGS sequence"/>
</dbReference>
<dbReference type="EC" id="3.6.1.45" evidence="9"/>
<dbReference type="GO" id="GO:0008768">
    <property type="term" value="F:UDP-sugar diphosphatase activity"/>
    <property type="evidence" value="ECO:0007669"/>
    <property type="project" value="UniProtKB-EC"/>
</dbReference>
<dbReference type="GO" id="GO:0019693">
    <property type="term" value="P:ribose phosphate metabolic process"/>
    <property type="evidence" value="ECO:0007669"/>
    <property type="project" value="TreeGrafter"/>
</dbReference>
<keyword evidence="5" id="KW-0378">Hydrolase</keyword>
<dbReference type="GO" id="GO:0006753">
    <property type="term" value="P:nucleoside phosphate metabolic process"/>
    <property type="evidence" value="ECO:0007669"/>
    <property type="project" value="TreeGrafter"/>
</dbReference>
<evidence type="ECO:0000256" key="11">
    <source>
        <dbReference type="ARBA" id="ARBA00080475"/>
    </source>
</evidence>
<dbReference type="FunFam" id="3.90.79.10:FF:000035">
    <property type="entry name" value="Uridine diphosphate glucose pyrophosphatase"/>
    <property type="match status" value="1"/>
</dbReference>
<dbReference type="EMBL" id="BLKM01003593">
    <property type="protein sequence ID" value="GFG29200.1"/>
    <property type="molecule type" value="Genomic_DNA"/>
</dbReference>
<dbReference type="GO" id="GO:0005737">
    <property type="term" value="C:cytoplasm"/>
    <property type="evidence" value="ECO:0007669"/>
    <property type="project" value="UniProtKB-SubCell"/>
</dbReference>
<evidence type="ECO:0000313" key="12">
    <source>
        <dbReference type="EMBL" id="GFG29200.1"/>
    </source>
</evidence>
<dbReference type="CDD" id="cd18887">
    <property type="entry name" value="NUDIX_UGPPase_Nudt14"/>
    <property type="match status" value="1"/>
</dbReference>
<evidence type="ECO:0000256" key="7">
    <source>
        <dbReference type="ARBA" id="ARBA00051086"/>
    </source>
</evidence>
<evidence type="ECO:0000256" key="4">
    <source>
        <dbReference type="ARBA" id="ARBA00022490"/>
    </source>
</evidence>
<evidence type="ECO:0000256" key="8">
    <source>
        <dbReference type="ARBA" id="ARBA00054674"/>
    </source>
</evidence>
<comment type="function">
    <text evidence="8">Hydrolyzes UDP-glucose to glucose 1-phosphate and UMP and ADP-ribose to ribose 5-phosphate and AMP. The physiological substrate is probably UDP-glucose. Poor activity on other substrates such as ADP-glucose, CDP-glucose, GDP-glucose and GDP-mannose.</text>
</comment>
<organism evidence="12 13">
    <name type="scientific">Coptotermes formosanus</name>
    <name type="common">Formosan subterranean termite</name>
    <dbReference type="NCBI Taxonomy" id="36987"/>
    <lineage>
        <taxon>Eukaryota</taxon>
        <taxon>Metazoa</taxon>
        <taxon>Ecdysozoa</taxon>
        <taxon>Arthropoda</taxon>
        <taxon>Hexapoda</taxon>
        <taxon>Insecta</taxon>
        <taxon>Pterygota</taxon>
        <taxon>Neoptera</taxon>
        <taxon>Polyneoptera</taxon>
        <taxon>Dictyoptera</taxon>
        <taxon>Blattodea</taxon>
        <taxon>Blattoidea</taxon>
        <taxon>Termitoidae</taxon>
        <taxon>Rhinotermitidae</taxon>
        <taxon>Coptotermes</taxon>
    </lineage>
</organism>
<dbReference type="InterPro" id="IPR015797">
    <property type="entry name" value="NUDIX_hydrolase-like_dom_sf"/>
</dbReference>
<evidence type="ECO:0000313" key="13">
    <source>
        <dbReference type="Proteomes" id="UP000502823"/>
    </source>
</evidence>
<evidence type="ECO:0000256" key="3">
    <source>
        <dbReference type="ARBA" id="ARBA00011738"/>
    </source>
</evidence>
<name>A0A6L2PCP8_COPFO</name>
<dbReference type="AlphaFoldDB" id="A0A6L2PCP8"/>